<dbReference type="Proteomes" id="UP001217776">
    <property type="component" value="Unassembled WGS sequence"/>
</dbReference>
<dbReference type="Proteomes" id="UP001156216">
    <property type="component" value="Chromosome"/>
</dbReference>
<evidence type="ECO:0000313" key="13">
    <source>
        <dbReference type="Proteomes" id="UP000284785"/>
    </source>
</evidence>
<feature type="signal peptide" evidence="1">
    <location>
        <begin position="1"/>
        <end position="24"/>
    </location>
</feature>
<reference evidence="8" key="6">
    <citation type="submission" date="2022-10" db="EMBL/GenBank/DDBJ databases">
        <title>Human gut microbiome strain richness.</title>
        <authorList>
            <person name="Chen-Liaw A."/>
        </authorList>
    </citation>
    <scope>NUCLEOTIDE SEQUENCE</scope>
    <source>
        <strain evidence="8">1001283st1_A3_1001283B150304_161114</strain>
    </source>
</reference>
<dbReference type="PATRIC" id="fig|818.23.peg.138"/>
<evidence type="ECO:0000313" key="18">
    <source>
        <dbReference type="Proteomes" id="UP001217776"/>
    </source>
</evidence>
<dbReference type="Proteomes" id="UP000488521">
    <property type="component" value="Unassembled WGS sequence"/>
</dbReference>
<reference evidence="7" key="5">
    <citation type="submission" date="2021-07" db="EMBL/GenBank/DDBJ databases">
        <title>Comparative genomics of Bacteroides fragilis group isolates reveals species-dependent resistance mechanisms and validates clinical tools for resistance prediction.</title>
        <authorList>
            <person name="Wallace M.J."/>
            <person name="Jean S."/>
            <person name="Wallace M.A."/>
            <person name="Carey-Ann B.D."/>
            <person name="Dantas G."/>
        </authorList>
    </citation>
    <scope>NUCLEOTIDE SEQUENCE</scope>
    <source>
        <strain evidence="7">BJH_160</strain>
    </source>
</reference>
<dbReference type="EMBL" id="CP083685">
    <property type="protein sequence ID" value="UYU89993.1"/>
    <property type="molecule type" value="Genomic_DNA"/>
</dbReference>
<evidence type="ECO:0000313" key="5">
    <source>
        <dbReference type="EMBL" id="KAB4479265.1"/>
    </source>
</evidence>
<dbReference type="EMBL" id="WCRY01000015">
    <property type="protein sequence ID" value="KAB4480118.1"/>
    <property type="molecule type" value="Genomic_DNA"/>
</dbReference>
<keyword evidence="1" id="KW-0732">Signal</keyword>
<dbReference type="EMBL" id="JAQNVG010000020">
    <property type="protein sequence ID" value="MDC2236754.1"/>
    <property type="molecule type" value="Genomic_DNA"/>
</dbReference>
<organism evidence="8 18">
    <name type="scientific">Bacteroides thetaiotaomicron</name>
    <dbReference type="NCBI Taxonomy" id="818"/>
    <lineage>
        <taxon>Bacteria</taxon>
        <taxon>Pseudomonadati</taxon>
        <taxon>Bacteroidota</taxon>
        <taxon>Bacteroidia</taxon>
        <taxon>Bacteroidales</taxon>
        <taxon>Bacteroidaceae</taxon>
        <taxon>Bacteroides</taxon>
    </lineage>
</organism>
<evidence type="ECO:0000313" key="3">
    <source>
        <dbReference type="EMBL" id="KAB4314071.1"/>
    </source>
</evidence>
<reference evidence="14 15" key="3">
    <citation type="journal article" date="2019" name="Nat. Med.">
        <title>A library of human gut bacterial isolates paired with longitudinal multiomics data enables mechanistic microbiome research.</title>
        <authorList>
            <person name="Poyet M."/>
            <person name="Groussin M."/>
            <person name="Gibbons S.M."/>
            <person name="Avila-Pacheco J."/>
            <person name="Jiang X."/>
            <person name="Kearney S.M."/>
            <person name="Perrotta A.R."/>
            <person name="Berdy B."/>
            <person name="Zhao S."/>
            <person name="Lieberman T.D."/>
            <person name="Swanson P.K."/>
            <person name="Smith M."/>
            <person name="Roesemann S."/>
            <person name="Alexander J.E."/>
            <person name="Rich S.A."/>
            <person name="Livny J."/>
            <person name="Vlamakis H."/>
            <person name="Clish C."/>
            <person name="Bullock K."/>
            <person name="Deik A."/>
            <person name="Scott J."/>
            <person name="Pierce K.A."/>
            <person name="Xavier R.J."/>
            <person name="Alm E.J."/>
        </authorList>
    </citation>
    <scope>NUCLEOTIDE SEQUENCE [LARGE SCALE GENOMIC DNA]</scope>
    <source>
        <strain evidence="5 17">BIOML-A156</strain>
        <strain evidence="6 14">BIOML-A162</strain>
        <strain evidence="4 16">BIOML-A165</strain>
        <strain evidence="3 15">BIOML-A188</strain>
    </source>
</reference>
<dbReference type="EMBL" id="WCRS01000001">
    <property type="protein sequence ID" value="KAB4479265.1"/>
    <property type="molecule type" value="Genomic_DNA"/>
</dbReference>
<evidence type="ECO:0000313" key="16">
    <source>
        <dbReference type="Proteomes" id="UP000460317"/>
    </source>
</evidence>
<evidence type="ECO:0000313" key="17">
    <source>
        <dbReference type="Proteomes" id="UP000488521"/>
    </source>
</evidence>
<evidence type="ECO:0000313" key="2">
    <source>
        <dbReference type="EMBL" id="CUP14029.1"/>
    </source>
</evidence>
<dbReference type="PROSITE" id="PS51257">
    <property type="entry name" value="PROKAR_LIPOPROTEIN"/>
    <property type="match status" value="1"/>
</dbReference>
<dbReference type="Proteomes" id="UP000440614">
    <property type="component" value="Unassembled WGS sequence"/>
</dbReference>
<dbReference type="EMBL" id="QSJP01000018">
    <property type="protein sequence ID" value="RHD84981.1"/>
    <property type="molecule type" value="Genomic_DNA"/>
</dbReference>
<dbReference type="EMBL" id="CZAP01000003">
    <property type="protein sequence ID" value="CUP14029.1"/>
    <property type="molecule type" value="Genomic_DNA"/>
</dbReference>
<name>A0A0N7I9C8_BACT4</name>
<reference evidence="10" key="4">
    <citation type="submission" date="2021-06" db="EMBL/GenBank/DDBJ databases">
        <title>Interrogation of the integrated mobile genetic elements in gut-associated Bacteroides with a consensus prediction approach.</title>
        <authorList>
            <person name="Campbell D.E."/>
            <person name="Leigh J.R."/>
            <person name="Kim T."/>
            <person name="England W."/>
            <person name="Whitaker R.J."/>
            <person name="Degnan P.H."/>
        </authorList>
    </citation>
    <scope>NUCLEOTIDE SEQUENCE</scope>
    <source>
        <strain evidence="11">VPI-3443</strain>
        <strain evidence="10">VPI-BTDOT2</strain>
    </source>
</reference>
<dbReference type="Proteomes" id="UP000436858">
    <property type="component" value="Unassembled WGS sequence"/>
</dbReference>
<evidence type="ECO:0000313" key="7">
    <source>
        <dbReference type="EMBL" id="MCE9239203.1"/>
    </source>
</evidence>
<evidence type="ECO:0000313" key="12">
    <source>
        <dbReference type="Proteomes" id="UP000095576"/>
    </source>
</evidence>
<dbReference type="Proteomes" id="UP001200544">
    <property type="component" value="Unassembled WGS sequence"/>
</dbReference>
<protein>
    <submittedName>
        <fullName evidence="8">DUF4998 domain-containing protein</fullName>
    </submittedName>
</protein>
<feature type="chain" id="PRO_5002966712" evidence="1">
    <location>
        <begin position="25"/>
        <end position="223"/>
    </location>
</feature>
<evidence type="ECO:0000256" key="1">
    <source>
        <dbReference type="SAM" id="SignalP"/>
    </source>
</evidence>
<dbReference type="AlphaFoldDB" id="A0A0N7I9C8"/>
<dbReference type="EMBL" id="JAHYQA010000012">
    <property type="protein sequence ID" value="MCE9239203.1"/>
    <property type="molecule type" value="Genomic_DNA"/>
</dbReference>
<dbReference type="Proteomes" id="UP000460317">
    <property type="component" value="Unassembled WGS sequence"/>
</dbReference>
<proteinExistence type="predicted"/>
<evidence type="ECO:0000313" key="14">
    <source>
        <dbReference type="Proteomes" id="UP000436858"/>
    </source>
</evidence>
<evidence type="ECO:0000313" key="10">
    <source>
        <dbReference type="EMBL" id="UYU73677.1"/>
    </source>
</evidence>
<gene>
    <name evidence="9" type="ORF">DW780_18305</name>
    <name evidence="2" type="ORF">ERS852511_01232</name>
    <name evidence="5" type="ORF">GAN59_01720</name>
    <name evidence="6" type="ORF">GAN91_16080</name>
    <name evidence="4" type="ORF">GAN93_06710</name>
    <name evidence="3" type="ORF">GAO51_08920</name>
    <name evidence="7" type="ORF">K0H07_18830</name>
    <name evidence="10" type="ORF">KQP59_11405</name>
    <name evidence="11" type="ORF">KQP74_18930</name>
    <name evidence="8" type="ORF">PO127_13480</name>
</gene>
<reference evidence="9 13" key="2">
    <citation type="submission" date="2018-08" db="EMBL/GenBank/DDBJ databases">
        <title>A genome reference for cultivated species of the human gut microbiota.</title>
        <authorList>
            <person name="Zou Y."/>
            <person name="Xue W."/>
            <person name="Luo G."/>
        </authorList>
    </citation>
    <scope>NUCLEOTIDE SEQUENCE [LARGE SCALE GENOMIC DNA]</scope>
    <source>
        <strain evidence="9 13">AM30-26</strain>
    </source>
</reference>
<dbReference type="EMBL" id="WCSY01000007">
    <property type="protein sequence ID" value="KAB4314071.1"/>
    <property type="molecule type" value="Genomic_DNA"/>
</dbReference>
<evidence type="ECO:0000313" key="8">
    <source>
        <dbReference type="EMBL" id="MDC2236754.1"/>
    </source>
</evidence>
<dbReference type="Pfam" id="PF16389">
    <property type="entry name" value="DUF4998"/>
    <property type="match status" value="1"/>
</dbReference>
<evidence type="ECO:0000313" key="6">
    <source>
        <dbReference type="EMBL" id="KAB4480118.1"/>
    </source>
</evidence>
<evidence type="ECO:0000313" key="11">
    <source>
        <dbReference type="EMBL" id="UYU89993.1"/>
    </source>
</evidence>
<evidence type="ECO:0000313" key="15">
    <source>
        <dbReference type="Proteomes" id="UP000440614"/>
    </source>
</evidence>
<dbReference type="Proteomes" id="UP000284785">
    <property type="component" value="Unassembled WGS sequence"/>
</dbReference>
<dbReference type="RefSeq" id="WP_008767252.1">
    <property type="nucleotide sequence ID" value="NZ_BAABXH010000001.1"/>
</dbReference>
<sequence>MKKFIFISVSILIFCSIISCESMDATYKDFVKDGPIMYLTRLSKDSITVRNGWERVLISFPIVKDGRSTKIALALNQSDTVRYELAKNKRTDILLENMREGSIIFSAWLEDDELNKSLATDFTGTIYGTQYQSYLLNRSIVSKSMQSGNLVIKYSMLLDSTLVASRLTWNKGGEETTKISYYNKEGQDVLEDFTGDSFIMETLYAPQENVLDKIWSKPVKYTK</sequence>
<accession>A0A0N7I9C8</accession>
<dbReference type="KEGG" id="btho:Btheta7330_00131"/>
<dbReference type="Proteomes" id="UP000095576">
    <property type="component" value="Unassembled WGS sequence"/>
</dbReference>
<dbReference type="GeneID" id="60924146"/>
<accession>C6IIU0</accession>
<reference evidence="2 12" key="1">
    <citation type="submission" date="2015-09" db="EMBL/GenBank/DDBJ databases">
        <authorList>
            <consortium name="Pathogen Informatics"/>
        </authorList>
    </citation>
    <scope>NUCLEOTIDE SEQUENCE [LARGE SCALE GENOMIC DNA]</scope>
    <source>
        <strain evidence="2 12">2789STDY5834899</strain>
    </source>
</reference>
<dbReference type="Proteomes" id="UP001162960">
    <property type="component" value="Chromosome"/>
</dbReference>
<dbReference type="EMBL" id="WCSB01000004">
    <property type="protein sequence ID" value="KAB4453972.1"/>
    <property type="molecule type" value="Genomic_DNA"/>
</dbReference>
<evidence type="ECO:0000313" key="4">
    <source>
        <dbReference type="EMBL" id="KAB4453972.1"/>
    </source>
</evidence>
<dbReference type="EMBL" id="CP083681">
    <property type="protein sequence ID" value="UYU73677.1"/>
    <property type="molecule type" value="Genomic_DNA"/>
</dbReference>
<evidence type="ECO:0000313" key="9">
    <source>
        <dbReference type="EMBL" id="RHD84981.1"/>
    </source>
</evidence>